<dbReference type="PANTHER" id="PTHR33155">
    <property type="entry name" value="FANTASTIC FOUR-LIKE PROTEIN (DUF3049)"/>
    <property type="match status" value="1"/>
</dbReference>
<dbReference type="Pfam" id="PF11250">
    <property type="entry name" value="FAF"/>
    <property type="match status" value="1"/>
</dbReference>
<feature type="region of interest" description="Disordered" evidence="2">
    <location>
        <begin position="260"/>
        <end position="336"/>
    </location>
</feature>
<dbReference type="OrthoDB" id="995028at2759"/>
<reference evidence="4" key="1">
    <citation type="submission" date="2019-09" db="EMBL/GenBank/DDBJ databases">
        <title>Draft genome information of white flower Hibiscus syriacus.</title>
        <authorList>
            <person name="Kim Y.-M."/>
        </authorList>
    </citation>
    <scope>NUCLEOTIDE SEQUENCE [LARGE SCALE GENOMIC DNA]</scope>
    <source>
        <strain evidence="4">YM2019G1</strain>
    </source>
</reference>
<dbReference type="EMBL" id="VEPZ02001618">
    <property type="protein sequence ID" value="KAE8665441.1"/>
    <property type="molecule type" value="Genomic_DNA"/>
</dbReference>
<feature type="compositionally biased region" description="Low complexity" evidence="2">
    <location>
        <begin position="159"/>
        <end position="171"/>
    </location>
</feature>
<dbReference type="PANTHER" id="PTHR33155:SF8">
    <property type="entry name" value="PROTEIN FANTASTIC FOUR 1"/>
    <property type="match status" value="1"/>
</dbReference>
<evidence type="ECO:0000313" key="4">
    <source>
        <dbReference type="EMBL" id="KAE8665441.1"/>
    </source>
</evidence>
<proteinExistence type="inferred from homology"/>
<evidence type="ECO:0000259" key="3">
    <source>
        <dbReference type="Pfam" id="PF11250"/>
    </source>
</evidence>
<feature type="compositionally biased region" description="Polar residues" evidence="2">
    <location>
        <begin position="196"/>
        <end position="217"/>
    </location>
</feature>
<dbReference type="InterPro" id="IPR021410">
    <property type="entry name" value="FAF"/>
</dbReference>
<dbReference type="Proteomes" id="UP000436088">
    <property type="component" value="Unassembled WGS sequence"/>
</dbReference>
<gene>
    <name evidence="4" type="ORF">F3Y22_tig00112614pilonHSYRG00065</name>
</gene>
<feature type="region of interest" description="Disordered" evidence="2">
    <location>
        <begin position="159"/>
        <end position="178"/>
    </location>
</feature>
<accession>A0A6A2WVY5</accession>
<protein>
    <recommendedName>
        <fullName evidence="3">FAF domain-containing protein</fullName>
    </recommendedName>
</protein>
<organism evidence="4 5">
    <name type="scientific">Hibiscus syriacus</name>
    <name type="common">Rose of Sharon</name>
    <dbReference type="NCBI Taxonomy" id="106335"/>
    <lineage>
        <taxon>Eukaryota</taxon>
        <taxon>Viridiplantae</taxon>
        <taxon>Streptophyta</taxon>
        <taxon>Embryophyta</taxon>
        <taxon>Tracheophyta</taxon>
        <taxon>Spermatophyta</taxon>
        <taxon>Magnoliopsida</taxon>
        <taxon>eudicotyledons</taxon>
        <taxon>Gunneridae</taxon>
        <taxon>Pentapetalae</taxon>
        <taxon>rosids</taxon>
        <taxon>malvids</taxon>
        <taxon>Malvales</taxon>
        <taxon>Malvaceae</taxon>
        <taxon>Malvoideae</taxon>
        <taxon>Hibiscus</taxon>
    </lineage>
</organism>
<feature type="domain" description="FAF" evidence="3">
    <location>
        <begin position="203"/>
        <end position="254"/>
    </location>
</feature>
<sequence length="392" mass="43135">MFSSAYQGLQLCLEAGVVESHFLRLKLAPSAIILKPTELESTSCDEEKSIGVTDDDDNNNGSDCKPIVNRHIDIGGWRFLQSLASRKDSTEHNEVYVHPLAKSSACNLSEKSLHMCTESLGSETGSEISDCSDDILFLSSETVGRHTPKPRENFVTRRMSCSGSTTGRGSSFPPPLTSISGSGSTVYYNPLNTRRMSRSSSTFPPPLTSISGSNGVRVTSHREGGRLVLQAVSAPTCNTYMHAERSEGRLRLCLLKQGTPSTPIFDDQDGEEADNGEEGEVNEEQSEGRLSLFHSKDTTATTPIFNDKNGKDEEQERDEVAKEDKVVNEENGTVQHEVEEEKCHWADEGMDVKTENIGGKIWMGKLARASSCKERPCRHEGFLTWEPYFVAA</sequence>
<evidence type="ECO:0000256" key="1">
    <source>
        <dbReference type="ARBA" id="ARBA00008690"/>
    </source>
</evidence>
<evidence type="ECO:0000313" key="5">
    <source>
        <dbReference type="Proteomes" id="UP000436088"/>
    </source>
</evidence>
<feature type="region of interest" description="Disordered" evidence="2">
    <location>
        <begin position="196"/>
        <end position="218"/>
    </location>
</feature>
<keyword evidence="5" id="KW-1185">Reference proteome</keyword>
<feature type="compositionally biased region" description="Acidic residues" evidence="2">
    <location>
        <begin position="266"/>
        <end position="285"/>
    </location>
</feature>
<comment type="caution">
    <text evidence="4">The sequence shown here is derived from an EMBL/GenBank/DDBJ whole genome shotgun (WGS) entry which is preliminary data.</text>
</comment>
<name>A0A6A2WVY5_HIBSY</name>
<dbReference type="InterPro" id="IPR046431">
    <property type="entry name" value="FAF_dom"/>
</dbReference>
<evidence type="ECO:0000256" key="2">
    <source>
        <dbReference type="SAM" id="MobiDB-lite"/>
    </source>
</evidence>
<dbReference type="AlphaFoldDB" id="A0A6A2WVY5"/>
<comment type="similarity">
    <text evidence="1">Belongs to the fantastic four family.</text>
</comment>
<feature type="compositionally biased region" description="Basic and acidic residues" evidence="2">
    <location>
        <begin position="308"/>
        <end position="328"/>
    </location>
</feature>